<reference evidence="2 3" key="1">
    <citation type="journal article" date="2020" name="Nature">
        <title>Six reference-quality genomes reveal evolution of bat adaptations.</title>
        <authorList>
            <person name="Jebb D."/>
            <person name="Huang Z."/>
            <person name="Pippel M."/>
            <person name="Hughes G.M."/>
            <person name="Lavrichenko K."/>
            <person name="Devanna P."/>
            <person name="Winkler S."/>
            <person name="Jermiin L.S."/>
            <person name="Skirmuntt E.C."/>
            <person name="Katzourakis A."/>
            <person name="Burkitt-Gray L."/>
            <person name="Ray D.A."/>
            <person name="Sullivan K.A.M."/>
            <person name="Roscito J.G."/>
            <person name="Kirilenko B.M."/>
            <person name="Davalos L.M."/>
            <person name="Corthals A.P."/>
            <person name="Power M.L."/>
            <person name="Jones G."/>
            <person name="Ransome R.D."/>
            <person name="Dechmann D.K.N."/>
            <person name="Locatelli A.G."/>
            <person name="Puechmaille S.J."/>
            <person name="Fedrigo O."/>
            <person name="Jarvis E.D."/>
            <person name="Hiller M."/>
            <person name="Vernes S.C."/>
            <person name="Myers E.W."/>
            <person name="Teeling E.C."/>
        </authorList>
    </citation>
    <scope>NUCLEOTIDE SEQUENCE [LARGE SCALE GENOMIC DNA]</scope>
    <source>
        <strain evidence="2">MRhiFer1</strain>
        <tissue evidence="2">Lung</tissue>
    </source>
</reference>
<dbReference type="AlphaFoldDB" id="A0A7J7YSE4"/>
<protein>
    <recommendedName>
        <fullName evidence="1">Tc1-like transposase DDE domain-containing protein</fullName>
    </recommendedName>
</protein>
<gene>
    <name evidence="2" type="ORF">mRhiFer1_009853</name>
</gene>
<dbReference type="InterPro" id="IPR038717">
    <property type="entry name" value="Tc1-like_DDE_dom"/>
</dbReference>
<evidence type="ECO:0000313" key="2">
    <source>
        <dbReference type="EMBL" id="KAF6364728.1"/>
    </source>
</evidence>
<dbReference type="PANTHER" id="PTHR46060">
    <property type="entry name" value="MARINER MOS1 TRANSPOSASE-LIKE PROTEIN"/>
    <property type="match status" value="1"/>
</dbReference>
<dbReference type="Proteomes" id="UP000585614">
    <property type="component" value="Unassembled WGS sequence"/>
</dbReference>
<proteinExistence type="predicted"/>
<evidence type="ECO:0000259" key="1">
    <source>
        <dbReference type="Pfam" id="PF13358"/>
    </source>
</evidence>
<name>A0A7J7YSE4_RHIFE</name>
<dbReference type="InterPro" id="IPR052709">
    <property type="entry name" value="Transposase-MT_Hybrid"/>
</dbReference>
<feature type="domain" description="Tc1-like transposase DDE" evidence="1">
    <location>
        <begin position="8"/>
        <end position="98"/>
    </location>
</feature>
<comment type="caution">
    <text evidence="2">The sequence shown here is derived from an EMBL/GenBank/DDBJ whole genome shotgun (WGS) entry which is preliminary data.</text>
</comment>
<accession>A0A7J7YSE4</accession>
<dbReference type="EMBL" id="JACAGC010000005">
    <property type="protein sequence ID" value="KAF6364728.1"/>
    <property type="molecule type" value="Genomic_DNA"/>
</dbReference>
<dbReference type="GO" id="GO:0003676">
    <property type="term" value="F:nucleic acid binding"/>
    <property type="evidence" value="ECO:0007669"/>
    <property type="project" value="InterPro"/>
</dbReference>
<sequence>MNLYQLDKAVNQVYYLEVLKRLHEKVRRPELFTNSWLLHHDNAPAHRTQSMREFLASKQLTVLEHPSYSSDLAPNDFFLYQKIKEILEGRHFDDIQDIKGNTNTALMAIPEKEFQNSFEGCIRH</sequence>
<dbReference type="Pfam" id="PF13358">
    <property type="entry name" value="DDE_3"/>
    <property type="match status" value="1"/>
</dbReference>
<evidence type="ECO:0000313" key="3">
    <source>
        <dbReference type="Proteomes" id="UP000585614"/>
    </source>
</evidence>
<organism evidence="2 3">
    <name type="scientific">Rhinolophus ferrumequinum</name>
    <name type="common">Greater horseshoe bat</name>
    <dbReference type="NCBI Taxonomy" id="59479"/>
    <lineage>
        <taxon>Eukaryota</taxon>
        <taxon>Metazoa</taxon>
        <taxon>Chordata</taxon>
        <taxon>Craniata</taxon>
        <taxon>Vertebrata</taxon>
        <taxon>Euteleostomi</taxon>
        <taxon>Mammalia</taxon>
        <taxon>Eutheria</taxon>
        <taxon>Laurasiatheria</taxon>
        <taxon>Chiroptera</taxon>
        <taxon>Yinpterochiroptera</taxon>
        <taxon>Rhinolophoidea</taxon>
        <taxon>Rhinolophidae</taxon>
        <taxon>Rhinolophinae</taxon>
        <taxon>Rhinolophus</taxon>
    </lineage>
</organism>
<dbReference type="PANTHER" id="PTHR46060:SF1">
    <property type="entry name" value="MARINER MOS1 TRANSPOSASE-LIKE PROTEIN"/>
    <property type="match status" value="1"/>
</dbReference>
<dbReference type="InterPro" id="IPR036397">
    <property type="entry name" value="RNaseH_sf"/>
</dbReference>
<dbReference type="Gene3D" id="3.30.420.10">
    <property type="entry name" value="Ribonuclease H-like superfamily/Ribonuclease H"/>
    <property type="match status" value="1"/>
</dbReference>